<dbReference type="Pfam" id="PF12900">
    <property type="entry name" value="Pyridox_ox_2"/>
    <property type="match status" value="1"/>
</dbReference>
<keyword evidence="2" id="KW-1185">Reference proteome</keyword>
<evidence type="ECO:0000313" key="1">
    <source>
        <dbReference type="EMBL" id="TWH73122.1"/>
    </source>
</evidence>
<dbReference type="EMBL" id="VLKF01000001">
    <property type="protein sequence ID" value="TWH73122.1"/>
    <property type="molecule type" value="Genomic_DNA"/>
</dbReference>
<reference evidence="1 2" key="1">
    <citation type="submission" date="2019-07" db="EMBL/GenBank/DDBJ databases">
        <title>R&amp;d 2014.</title>
        <authorList>
            <person name="Klenk H.-P."/>
        </authorList>
    </citation>
    <scope>NUCLEOTIDE SEQUENCE [LARGE SCALE GENOMIC DNA]</scope>
    <source>
        <strain evidence="1 2">DSM 45764</strain>
    </source>
</reference>
<dbReference type="RefSeq" id="WP_153361190.1">
    <property type="nucleotide sequence ID" value="NZ_ML762503.1"/>
</dbReference>
<protein>
    <submittedName>
        <fullName evidence="1">Pyridoxamine 5'-phosphate oxidase-like protein</fullName>
    </submittedName>
</protein>
<dbReference type="OrthoDB" id="3212118at2"/>
<dbReference type="SUPFAM" id="SSF50475">
    <property type="entry name" value="FMN-binding split barrel"/>
    <property type="match status" value="1"/>
</dbReference>
<proteinExistence type="predicted"/>
<accession>A0A562IQF5</accession>
<evidence type="ECO:0000313" key="2">
    <source>
        <dbReference type="Proteomes" id="UP000321490"/>
    </source>
</evidence>
<dbReference type="Proteomes" id="UP000321490">
    <property type="component" value="Unassembled WGS sequence"/>
</dbReference>
<dbReference type="InterPro" id="IPR024747">
    <property type="entry name" value="Pyridox_Oxase-rel"/>
</dbReference>
<dbReference type="InterPro" id="IPR012349">
    <property type="entry name" value="Split_barrel_FMN-bd"/>
</dbReference>
<name>A0A562IQF5_9ACTN</name>
<dbReference type="AlphaFoldDB" id="A0A562IQF5"/>
<sequence>MTDRVLEELSDAECRRLLATAAIGRIAYTEGALPAIQPVSFAVVGAEVVIPTRRGSKVAAASRGAVVAFEVDEHDRTDRTGWNVTVVGASRLITDPVEVAALDVTGARAWAPADEPCYVAIGMTLLRGRRISLGTARPSADTAVSA</sequence>
<organism evidence="1 2">
    <name type="scientific">Modestobacter roseus</name>
    <dbReference type="NCBI Taxonomy" id="1181884"/>
    <lineage>
        <taxon>Bacteria</taxon>
        <taxon>Bacillati</taxon>
        <taxon>Actinomycetota</taxon>
        <taxon>Actinomycetes</taxon>
        <taxon>Geodermatophilales</taxon>
        <taxon>Geodermatophilaceae</taxon>
        <taxon>Modestobacter</taxon>
    </lineage>
</organism>
<gene>
    <name evidence="1" type="ORF">JD78_01645</name>
</gene>
<comment type="caution">
    <text evidence="1">The sequence shown here is derived from an EMBL/GenBank/DDBJ whole genome shotgun (WGS) entry which is preliminary data.</text>
</comment>
<dbReference type="Gene3D" id="2.30.110.10">
    <property type="entry name" value="Electron Transport, Fmn-binding Protein, Chain A"/>
    <property type="match status" value="1"/>
</dbReference>